<accession>A0A6P8M9Y0</accession>
<dbReference type="Proteomes" id="UP000515164">
    <property type="component" value="Unplaced"/>
</dbReference>
<feature type="region of interest" description="Disordered" evidence="8">
    <location>
        <begin position="845"/>
        <end position="932"/>
    </location>
</feature>
<feature type="compositionally biased region" description="Polar residues" evidence="8">
    <location>
        <begin position="1011"/>
        <end position="1021"/>
    </location>
</feature>
<dbReference type="FunFam" id="2.60.40.150:FF:000188">
    <property type="entry name" value="Uncharacterized protein, isoform D"/>
    <property type="match status" value="1"/>
</dbReference>
<dbReference type="PANTHER" id="PTHR12157">
    <property type="entry name" value="REGULATING SYNAPTIC MEMBRANE EXOCYTOSIS PROTEIN"/>
    <property type="match status" value="1"/>
</dbReference>
<feature type="compositionally biased region" description="Basic residues" evidence="8">
    <location>
        <begin position="366"/>
        <end position="376"/>
    </location>
</feature>
<feature type="compositionally biased region" description="Polar residues" evidence="8">
    <location>
        <begin position="2225"/>
        <end position="2240"/>
    </location>
</feature>
<feature type="region of interest" description="Disordered" evidence="8">
    <location>
        <begin position="146"/>
        <end position="174"/>
    </location>
</feature>
<dbReference type="GO" id="GO:0048167">
    <property type="term" value="P:regulation of synaptic plasticity"/>
    <property type="evidence" value="ECO:0007669"/>
    <property type="project" value="TreeGrafter"/>
</dbReference>
<feature type="compositionally biased region" description="Low complexity" evidence="8">
    <location>
        <begin position="2134"/>
        <end position="2149"/>
    </location>
</feature>
<feature type="region of interest" description="Disordered" evidence="8">
    <location>
        <begin position="2263"/>
        <end position="2321"/>
    </location>
</feature>
<dbReference type="SMART" id="SM00239">
    <property type="entry name" value="C2"/>
    <property type="match status" value="2"/>
</dbReference>
<feature type="region of interest" description="Disordered" evidence="8">
    <location>
        <begin position="1671"/>
        <end position="1690"/>
    </location>
</feature>
<evidence type="ECO:0000256" key="8">
    <source>
        <dbReference type="SAM" id="MobiDB-lite"/>
    </source>
</evidence>
<keyword evidence="4" id="KW-0862">Zinc</keyword>
<feature type="compositionally biased region" description="Basic and acidic residues" evidence="8">
    <location>
        <begin position="2070"/>
        <end position="2089"/>
    </location>
</feature>
<feature type="compositionally biased region" description="Basic and acidic residues" evidence="8">
    <location>
        <begin position="2124"/>
        <end position="2133"/>
    </location>
</feature>
<feature type="region of interest" description="Disordered" evidence="8">
    <location>
        <begin position="2036"/>
        <end position="2240"/>
    </location>
</feature>
<dbReference type="FunFam" id="2.60.40.150:FF:000003">
    <property type="entry name" value="Regulating synaptic membrane exocytosis protein 2"/>
    <property type="match status" value="1"/>
</dbReference>
<dbReference type="GO" id="GO:0048788">
    <property type="term" value="C:cytoskeleton of presynaptic active zone"/>
    <property type="evidence" value="ECO:0007669"/>
    <property type="project" value="TreeGrafter"/>
</dbReference>
<dbReference type="SUPFAM" id="SSF57903">
    <property type="entry name" value="FYVE/PHD zinc finger"/>
    <property type="match status" value="1"/>
</dbReference>
<dbReference type="PANTHER" id="PTHR12157:SF21">
    <property type="entry name" value="RAB3 INTERACTING MOLECULE, ISOFORM F"/>
    <property type="match status" value="1"/>
</dbReference>
<comment type="subcellular location">
    <subcellularLocation>
        <location evidence="6">Synapse</location>
    </subcellularLocation>
</comment>
<dbReference type="GO" id="GO:0008270">
    <property type="term" value="F:zinc ion binding"/>
    <property type="evidence" value="ECO:0007669"/>
    <property type="project" value="UniProtKB-KW"/>
</dbReference>
<evidence type="ECO:0000259" key="9">
    <source>
        <dbReference type="PROSITE" id="PS50004"/>
    </source>
</evidence>
<dbReference type="GO" id="GO:0042391">
    <property type="term" value="P:regulation of membrane potential"/>
    <property type="evidence" value="ECO:0007669"/>
    <property type="project" value="TreeGrafter"/>
</dbReference>
<feature type="region of interest" description="Disordered" evidence="8">
    <location>
        <begin position="1716"/>
        <end position="1749"/>
    </location>
</feature>
<evidence type="ECO:0000256" key="4">
    <source>
        <dbReference type="ARBA" id="ARBA00022833"/>
    </source>
</evidence>
<feature type="compositionally biased region" description="Polar residues" evidence="8">
    <location>
        <begin position="295"/>
        <end position="309"/>
    </location>
</feature>
<feature type="compositionally biased region" description="Basic and acidic residues" evidence="8">
    <location>
        <begin position="1971"/>
        <end position="1982"/>
    </location>
</feature>
<feature type="compositionally biased region" description="Basic residues" evidence="8">
    <location>
        <begin position="1731"/>
        <end position="1740"/>
    </location>
</feature>
<dbReference type="GO" id="GO:0048791">
    <property type="term" value="P:calcium ion-regulated exocytosis of neurotransmitter"/>
    <property type="evidence" value="ECO:0007669"/>
    <property type="project" value="TreeGrafter"/>
</dbReference>
<dbReference type="Gene3D" id="2.60.40.150">
    <property type="entry name" value="C2 domain"/>
    <property type="match status" value="2"/>
</dbReference>
<feature type="domain" description="C2" evidence="9">
    <location>
        <begin position="698"/>
        <end position="823"/>
    </location>
</feature>
<dbReference type="PROSITE" id="PS50004">
    <property type="entry name" value="C2"/>
    <property type="match status" value="2"/>
</dbReference>
<dbReference type="GO" id="GO:0006886">
    <property type="term" value="P:intracellular protein transport"/>
    <property type="evidence" value="ECO:0007669"/>
    <property type="project" value="InterPro"/>
</dbReference>
<feature type="domain" description="FYVE-type" evidence="11">
    <location>
        <begin position="68"/>
        <end position="118"/>
    </location>
</feature>
<dbReference type="CDD" id="cd06714">
    <property type="entry name" value="PDZ_RIM-like"/>
    <property type="match status" value="1"/>
</dbReference>
<feature type="compositionally biased region" description="Polar residues" evidence="8">
    <location>
        <begin position="2291"/>
        <end position="2303"/>
    </location>
</feature>
<dbReference type="FunFam" id="3.30.40.10:FF:000453">
    <property type="entry name" value="Uncharacterized protein, isoform D"/>
    <property type="match status" value="1"/>
</dbReference>
<feature type="compositionally biased region" description="Low complexity" evidence="8">
    <location>
        <begin position="2304"/>
        <end position="2319"/>
    </location>
</feature>
<evidence type="ECO:0000259" key="10">
    <source>
        <dbReference type="PROSITE" id="PS50106"/>
    </source>
</evidence>
<sequence length="2501" mass="282413">MAAVPDMSHLTPEERSTIEEVIIRQKQEEEKENEIMRRKQDEVTILEERIRACSEKHKKAGVELHATCHICLKTKFADGVGHICNYCSIRCCARCGGKVTLRSNKVIWVCILCRKKQELLSKTGQWITKAGLAAGDNAMLRRMQDMQVGGPPGLVDQTQDKRPKLERAHSAAEKENLPLLLRSGSLLRRQYSQQEQGPGRRLPTSDSGVDMSVSPHSRSLPTPHVASPHQMQQPPRHPDAYAEDDPNLYRGEIDGLMKQQNYQRQRPIYPDQNTDLAMTYGQPTVEAGPPRSAVHPTQQHSVHQTQSAHPPQPMGGQVGLQPQRSFSSSEEERSTPECASDEPDESEKGKGYYHHTGGPISMSSGGRRHNGPHNGHHNMAAMTIEYNGHHPPREPRKEESTLVRRSFRRSGDEWRSDSRRFTERRGKKTVRFHGGTNVGGPQEDWSWEADRQGSQDSATKDSGIDTSSTFTSSEDSNRGDLPKHPLSWQVSRDGQKIIGHMVLRKQPGSGSASSSSILGLKVVGGKLLEDGSMGAVIEKVKKGSTADIEGQLRPGDEVIKWNGRSLQGKSFREVYDIIAESRQEPQVELVVSRNLSSTTGPVTMPAGLTPTAPMPSRKIAAQIQWRQKHPETISGPQQPHHKDYMIFRIPGLKKCILWELYDARREKPSVLVTSPGSPDLHAQGRARHLRHTSGNANVGGNLQVKLSFDSVALRLIVTLICAAGLTPRSNGQPRNPYAKIFLLPDKSEKSKRRTKTLANTNDPKWNQTFIYDGIRRPELRKRALEVTVWDYGKYDTNDFLGEAILELATAHLDEEPEWHPLTGHGEHRHIGYYQEPDDMVITPVDCHLSPPSTTSRLSDSDTSECDITDCDVSREQRRTADGASISSIGSSSRFHNMPSNYKRHYSSPPPERELCIDGEHRSRRDMSPQGRKRAAIMIRDQPASISGYQTYRKDDIHRGMMGHRSHSAAPMDSPSLRYRGRSQSPTGHRSLSPPEHRSMLYSHGYVPPRFSSRSATATPTGSPKKRQLPLIPTALKERAVQDPEERARFMRHRNRQVHTTYRSTGTGGWEKHYSGLSDSDLLSIDQDPLSLPHSHPYRMHRPRRGNLSPDKDVLGDLGDSDMESIASVTSSAFSTQSERPRGSRGLIPTVKNVLIPGVISPMPLPPRRNRRRHRLRVPCSECHCPNNNPTKPRSNNPSKHNPTPHPLVRSKSAVVRSLYRKMRTPFTRSQTVDENMLRYYSPETSEYSVSEGYLLKPEELTGSSKNRIPEIYVEDCLQVDFNDRLIEKFRDRYSSPYQVDSGMRRRSRSWQDRTGRTAKSRHHLFSRGLHDLTDDHGIRNLDVSLRPRRSFLFSKARSFDYDVLHDTYADRYGFGLGTGMLSRRAKSFEYDTISSNIFSDDSLRTARRKLKKNMAINDAGYGDKIPALGDQSKSYFDSNSDDKMPKILLNREKNYDYMLKQDHKPFYGYDSEFSCGETEIYMPRFDKQNIDMDLAGKGYHSYDLSEENSFSSDDQIGLRNVLGREDPTKRKYRDSTFQEHDSAFGLDISKKRTKNLDSDICDPANEHIYCSIDEALSSAGKYGPDRDITCSSMHAASDLEHYDNQRTSGRSRRRRKSSESYLENGYDGYNWDIEYDEGFIDRGNVDEYGHRLYDYEDENIPRTDAEMYEDDYYRRKDSSRSSRRKKRSSQYVDADYIGDYRDYRSAEEYDYQAHSGPECVGADAYQDNTLPRRRKRRSRRGSREVSTGVYENLPYRDTISSTRGTLTIPSLSDSKRMMLQRAESTPILRSDEELSSSDRAERARRLYRRKRNSSCPEARELRYYDPPRRKDEERSTNFILDSDEDFGSMETVVCADCFRQKNVTGTVVSDGIRSGYYDGEQVRDGYVDSRYDYENVQTRDYREPYELVRSGSLRSSSQYRGRRKTSCPECRELAMSYELGRSGSFSRKSEERRPSVESRHRYRRRNSSCPEPRDLELLEKRQQQQRHQQAQQHPSQQQQQGSKRNVAISDTLEYYEYSMESESQCSENCGFGPCDPRRPRNRAPHPGNANSSLFDSQTATSDTTKNYHPRAVDHHETSRNTKLSRRDNFTDTAVTSSSSPTSSTRRRSRKKTAADDASAAVNQQRDDARDRRSSSMPESSEYSQSGSYEKPSRTQPGDNEHDDHKRGQFTRSLSNTDAPQDEKVDGSLSDTAIGLNVEDSSRRGRKSSPGSKSGSGSSSGGGSAVQYQSGLGKKSNSTSQLSATECGIGGIFVGSGVAEARAGLSSRKRNSTPSSIQRSEEIVPYQRFESGKQSGSLASDTAGSLNSISSSEGSSWSPSLRMTGETGQLRDFIEDLGPGQVVGRQALGARCLGEIQLSLTQKKGYLEVEVIRAKDLKPKQGTKAIPASYVKVYLVNGKKCIAKAKTMAARKTLDPFYQQSLAFRENCRGCILQVTVWGDYGRLEGRKVFMGIAQIVLDELNLNEMVFGWYKLFGNISLVSGPPSLALSRRSSATSLESFKI</sequence>
<evidence type="ECO:0000256" key="3">
    <source>
        <dbReference type="ARBA" id="ARBA00022771"/>
    </source>
</evidence>
<feature type="region of interest" description="Disordered" evidence="8">
    <location>
        <begin position="1179"/>
        <end position="1207"/>
    </location>
</feature>
<feature type="compositionally biased region" description="Basic and acidic residues" evidence="8">
    <location>
        <begin position="1947"/>
        <end position="1959"/>
    </location>
</feature>
<dbReference type="SUPFAM" id="SSF50156">
    <property type="entry name" value="PDZ domain-like"/>
    <property type="match status" value="1"/>
</dbReference>
<dbReference type="SMART" id="SM00228">
    <property type="entry name" value="PDZ"/>
    <property type="match status" value="1"/>
</dbReference>
<feature type="compositionally biased region" description="Basic and acidic residues" evidence="8">
    <location>
        <begin position="448"/>
        <end position="463"/>
    </location>
</feature>
<evidence type="ECO:0000313" key="14">
    <source>
        <dbReference type="RefSeq" id="XP_033299420.1"/>
    </source>
</evidence>
<proteinExistence type="predicted"/>
<feature type="compositionally biased region" description="Low complexity" evidence="8">
    <location>
        <begin position="2207"/>
        <end position="2216"/>
    </location>
</feature>
<keyword evidence="1" id="KW-0479">Metal-binding</keyword>
<dbReference type="Pfam" id="PF00168">
    <property type="entry name" value="C2"/>
    <property type="match status" value="2"/>
</dbReference>
<dbReference type="InterPro" id="IPR036034">
    <property type="entry name" value="PDZ_sf"/>
</dbReference>
<evidence type="ECO:0000259" key="12">
    <source>
        <dbReference type="PROSITE" id="PS50916"/>
    </source>
</evidence>
<feature type="compositionally biased region" description="Polar residues" evidence="8">
    <location>
        <begin position="2048"/>
        <end position="2066"/>
    </location>
</feature>
<dbReference type="InterPro" id="IPR011011">
    <property type="entry name" value="Znf_FYVE_PHD"/>
</dbReference>
<dbReference type="PROSITE" id="PS50178">
    <property type="entry name" value="ZF_FYVE"/>
    <property type="match status" value="1"/>
</dbReference>
<dbReference type="InterPro" id="IPR035892">
    <property type="entry name" value="C2_domain_sf"/>
</dbReference>
<feature type="domain" description="RabBD" evidence="12">
    <location>
        <begin position="4"/>
        <end position="130"/>
    </location>
</feature>
<dbReference type="Pfam" id="PF00595">
    <property type="entry name" value="PDZ"/>
    <property type="match status" value="1"/>
</dbReference>
<protein>
    <submittedName>
        <fullName evidence="14">Regulating synaptic membrane exocytosis protein 2 isoform X1</fullName>
    </submittedName>
</protein>
<dbReference type="Gene3D" id="2.30.42.10">
    <property type="match status" value="1"/>
</dbReference>
<dbReference type="GO" id="GO:0042734">
    <property type="term" value="C:presynaptic membrane"/>
    <property type="evidence" value="ECO:0007669"/>
    <property type="project" value="TreeGrafter"/>
</dbReference>
<dbReference type="SUPFAM" id="SSF49562">
    <property type="entry name" value="C2 domain (Calcium/lipid-binding domain, CaLB)"/>
    <property type="match status" value="2"/>
</dbReference>
<dbReference type="InterPro" id="IPR039032">
    <property type="entry name" value="Rim-like"/>
</dbReference>
<evidence type="ECO:0000313" key="13">
    <source>
        <dbReference type="Proteomes" id="UP000515164"/>
    </source>
</evidence>
<evidence type="ECO:0000256" key="1">
    <source>
        <dbReference type="ARBA" id="ARBA00022723"/>
    </source>
</evidence>
<feature type="compositionally biased region" description="Basic and acidic residues" evidence="8">
    <location>
        <begin position="409"/>
        <end position="424"/>
    </location>
</feature>
<feature type="compositionally biased region" description="Basic residues" evidence="8">
    <location>
        <begin position="1095"/>
        <end position="1104"/>
    </location>
</feature>
<dbReference type="GeneID" id="117205288"/>
<dbReference type="InterPro" id="IPR013083">
    <property type="entry name" value="Znf_RING/FYVE/PHD"/>
</dbReference>
<evidence type="ECO:0000259" key="11">
    <source>
        <dbReference type="PROSITE" id="PS50178"/>
    </source>
</evidence>
<organism evidence="13 14">
    <name type="scientific">Bombus bifarius</name>
    <dbReference type="NCBI Taxonomy" id="103933"/>
    <lineage>
        <taxon>Eukaryota</taxon>
        <taxon>Metazoa</taxon>
        <taxon>Ecdysozoa</taxon>
        <taxon>Arthropoda</taxon>
        <taxon>Hexapoda</taxon>
        <taxon>Insecta</taxon>
        <taxon>Pterygota</taxon>
        <taxon>Neoptera</taxon>
        <taxon>Endopterygota</taxon>
        <taxon>Hymenoptera</taxon>
        <taxon>Apocrita</taxon>
        <taxon>Aculeata</taxon>
        <taxon>Apoidea</taxon>
        <taxon>Anthophila</taxon>
        <taxon>Apidae</taxon>
        <taxon>Bombus</taxon>
        <taxon>Pyrobombus</taxon>
    </lineage>
</organism>
<dbReference type="Gene3D" id="3.30.40.10">
    <property type="entry name" value="Zinc/RING finger domain, C3HC4 (zinc finger)"/>
    <property type="match status" value="1"/>
</dbReference>
<evidence type="ECO:0000256" key="6">
    <source>
        <dbReference type="ARBA" id="ARBA00034103"/>
    </source>
</evidence>
<keyword evidence="3 7" id="KW-0863">Zinc-finger</keyword>
<feature type="region of interest" description="Disordered" evidence="8">
    <location>
        <begin position="1084"/>
        <end position="1119"/>
    </location>
</feature>
<dbReference type="PROSITE" id="PS50106">
    <property type="entry name" value="PDZ"/>
    <property type="match status" value="1"/>
</dbReference>
<feature type="domain" description="PDZ" evidence="10">
    <location>
        <begin position="500"/>
        <end position="593"/>
    </location>
</feature>
<dbReference type="CTD" id="42150"/>
<dbReference type="InterPro" id="IPR000008">
    <property type="entry name" value="C2_dom"/>
</dbReference>
<evidence type="ECO:0000256" key="7">
    <source>
        <dbReference type="PROSITE-ProRule" id="PRU00091"/>
    </source>
</evidence>
<dbReference type="CDD" id="cd04031">
    <property type="entry name" value="C2A_RIM1alpha"/>
    <property type="match status" value="1"/>
</dbReference>
<feature type="compositionally biased region" description="Basic and acidic residues" evidence="8">
    <location>
        <begin position="158"/>
        <end position="174"/>
    </location>
</feature>
<dbReference type="InterPro" id="IPR010911">
    <property type="entry name" value="Rab_BD"/>
</dbReference>
<feature type="compositionally biased region" description="Basic and acidic residues" evidence="8">
    <location>
        <begin position="1671"/>
        <end position="1680"/>
    </location>
</feature>
<feature type="compositionally biased region" description="Polar residues" evidence="8">
    <location>
        <begin position="2169"/>
        <end position="2178"/>
    </location>
</feature>
<dbReference type="InterPro" id="IPR001478">
    <property type="entry name" value="PDZ"/>
</dbReference>
<evidence type="ECO:0000256" key="2">
    <source>
        <dbReference type="ARBA" id="ARBA00022737"/>
    </source>
</evidence>
<gene>
    <name evidence="14" type="primary">LOC117205288</name>
</gene>
<keyword evidence="5" id="KW-0770">Synapse</keyword>
<feature type="region of interest" description="Disordered" evidence="8">
    <location>
        <begin position="1599"/>
        <end position="1619"/>
    </location>
</feature>
<feature type="region of interest" description="Disordered" evidence="8">
    <location>
        <begin position="190"/>
        <end position="248"/>
    </location>
</feature>
<evidence type="ECO:0000256" key="5">
    <source>
        <dbReference type="ARBA" id="ARBA00023018"/>
    </source>
</evidence>
<feature type="region of interest" description="Disordered" evidence="8">
    <location>
        <begin position="281"/>
        <end position="489"/>
    </location>
</feature>
<dbReference type="GO" id="GO:0031267">
    <property type="term" value="F:small GTPase binding"/>
    <property type="evidence" value="ECO:0007669"/>
    <property type="project" value="InterPro"/>
</dbReference>
<feature type="compositionally biased region" description="Basic and acidic residues" evidence="8">
    <location>
        <begin position="871"/>
        <end position="880"/>
    </location>
</feature>
<feature type="compositionally biased region" description="Low complexity" evidence="8">
    <location>
        <begin position="848"/>
        <end position="857"/>
    </location>
</feature>
<dbReference type="PROSITE" id="PS50916">
    <property type="entry name" value="RABBD"/>
    <property type="match status" value="1"/>
</dbReference>
<name>A0A6P8M9Y0_9HYME</name>
<dbReference type="InterPro" id="IPR054386">
    <property type="entry name" value="RIM_Znf"/>
</dbReference>
<keyword evidence="2" id="KW-0677">Repeat</keyword>
<dbReference type="GO" id="GO:0044325">
    <property type="term" value="F:transmembrane transporter binding"/>
    <property type="evidence" value="ECO:0007669"/>
    <property type="project" value="TreeGrafter"/>
</dbReference>
<reference evidence="14" key="1">
    <citation type="submission" date="2025-08" db="UniProtKB">
        <authorList>
            <consortium name="RefSeq"/>
        </authorList>
    </citation>
    <scope>IDENTIFICATION</scope>
    <source>
        <tissue evidence="14">Muscle</tissue>
    </source>
</reference>
<keyword evidence="13" id="KW-1185">Reference proteome</keyword>
<feature type="region of interest" description="Disordered" evidence="8">
    <location>
        <begin position="962"/>
        <end position="1027"/>
    </location>
</feature>
<feature type="region of interest" description="Disordered" evidence="8">
    <location>
        <begin position="1943"/>
        <end position="2005"/>
    </location>
</feature>
<dbReference type="KEGG" id="bbif:117205288"/>
<dbReference type="Pfam" id="PF22601">
    <property type="entry name" value="RIM2a_ZnF"/>
    <property type="match status" value="1"/>
</dbReference>
<feature type="compositionally biased region" description="Basic and acidic residues" evidence="8">
    <location>
        <begin position="910"/>
        <end position="926"/>
    </location>
</feature>
<dbReference type="FunFam" id="2.30.42.10:FF:000003">
    <property type="entry name" value="Regulating synaptic membrane exocytosis protein 1, putative"/>
    <property type="match status" value="1"/>
</dbReference>
<feature type="region of interest" description="Disordered" evidence="8">
    <location>
        <begin position="1779"/>
        <end position="1800"/>
    </location>
</feature>
<dbReference type="GO" id="GO:0050806">
    <property type="term" value="P:positive regulation of synaptic transmission"/>
    <property type="evidence" value="ECO:0007669"/>
    <property type="project" value="TreeGrafter"/>
</dbReference>
<feature type="compositionally biased region" description="Basic and acidic residues" evidence="8">
    <location>
        <begin position="387"/>
        <end position="402"/>
    </location>
</feature>
<feature type="domain" description="C2" evidence="9">
    <location>
        <begin position="2351"/>
        <end position="2470"/>
    </location>
</feature>
<dbReference type="RefSeq" id="XP_033299420.1">
    <property type="nucleotide sequence ID" value="XM_033443529.1"/>
</dbReference>
<feature type="compositionally biased region" description="Polar residues" evidence="8">
    <location>
        <begin position="1185"/>
        <end position="1201"/>
    </location>
</feature>
<feature type="compositionally biased region" description="Low complexity" evidence="8">
    <location>
        <begin position="1985"/>
        <end position="2000"/>
    </location>
</feature>
<dbReference type="InterPro" id="IPR017455">
    <property type="entry name" value="Znf_FYVE-rel"/>
</dbReference>
<feature type="compositionally biased region" description="Basic and acidic residues" evidence="8">
    <location>
        <begin position="1789"/>
        <end position="1800"/>
    </location>
</feature>